<evidence type="ECO:0000313" key="2">
    <source>
        <dbReference type="EMBL" id="RGS00239.1"/>
    </source>
</evidence>
<keyword evidence="2" id="KW-0808">Transferase</keyword>
<name>A0A412GZ88_9BACT</name>
<dbReference type="EMBL" id="QRUU01000002">
    <property type="protein sequence ID" value="RGS00239.1"/>
    <property type="molecule type" value="Genomic_DNA"/>
</dbReference>
<evidence type="ECO:0000313" key="3">
    <source>
        <dbReference type="Proteomes" id="UP000285864"/>
    </source>
</evidence>
<keyword evidence="3" id="KW-1185">Reference proteome</keyword>
<sequence length="380" mass="44400">MERRQLTVGIVSLYDPHSDKKAQSGILYKINESLENAGFKTIWVKTTKTPVFKFVLFFFRAWHFITKRITYLDRTYIGAYLLSQHIDKKAIEKSDILMFIHNQHILYAIHTSKPIIYHSDATFELANNYYMHNMYRWNAKQGERMEQIALNKVKYHLSSSDWRQRSVINHYKIDSTLCEVLEYGPCIDKIEFKRTYENKKCLNLLFIGVDWIRKGGKIAVETTNILNKMGIKTQLTIAGLKKIPSECINNPYINFKGYLNKNIKEQYEELNQLYKEADIFFLPTLAECSAIVFCESAMWKLPVITYDTGGIANYVINDVNGYRLPLTATSNDFAEKIKEINNQNKLLKLSDGAQMISETKLNWNNWTNSFKKILENELNK</sequence>
<protein>
    <submittedName>
        <fullName evidence="2">Glycosyltransferase</fullName>
    </submittedName>
</protein>
<dbReference type="PANTHER" id="PTHR12526">
    <property type="entry name" value="GLYCOSYLTRANSFERASE"/>
    <property type="match status" value="1"/>
</dbReference>
<dbReference type="GO" id="GO:0016757">
    <property type="term" value="F:glycosyltransferase activity"/>
    <property type="evidence" value="ECO:0007669"/>
    <property type="project" value="InterPro"/>
</dbReference>
<dbReference type="AlphaFoldDB" id="A0A412GZ88"/>
<dbReference type="RefSeq" id="WP_118482745.1">
    <property type="nucleotide sequence ID" value="NZ_QRUU01000002.1"/>
</dbReference>
<comment type="caution">
    <text evidence="2">The sequence shown here is derived from an EMBL/GenBank/DDBJ whole genome shotgun (WGS) entry which is preliminary data.</text>
</comment>
<proteinExistence type="predicted"/>
<dbReference type="Pfam" id="PF00534">
    <property type="entry name" value="Glycos_transf_1"/>
    <property type="match status" value="1"/>
</dbReference>
<dbReference type="CDD" id="cd03801">
    <property type="entry name" value="GT4_PimA-like"/>
    <property type="match status" value="1"/>
</dbReference>
<reference evidence="2 3" key="1">
    <citation type="submission" date="2018-08" db="EMBL/GenBank/DDBJ databases">
        <title>A genome reference for cultivated species of the human gut microbiota.</title>
        <authorList>
            <person name="Zou Y."/>
            <person name="Xue W."/>
            <person name="Luo G."/>
        </authorList>
    </citation>
    <scope>NUCLEOTIDE SEQUENCE [LARGE SCALE GENOMIC DNA]</scope>
    <source>
        <strain evidence="2 3">AF24-2</strain>
    </source>
</reference>
<organism evidence="2 3">
    <name type="scientific">Phocaeicola coprocola</name>
    <dbReference type="NCBI Taxonomy" id="310298"/>
    <lineage>
        <taxon>Bacteria</taxon>
        <taxon>Pseudomonadati</taxon>
        <taxon>Bacteroidota</taxon>
        <taxon>Bacteroidia</taxon>
        <taxon>Bacteroidales</taxon>
        <taxon>Bacteroidaceae</taxon>
        <taxon>Phocaeicola</taxon>
    </lineage>
</organism>
<dbReference type="Gene3D" id="3.40.50.2000">
    <property type="entry name" value="Glycogen Phosphorylase B"/>
    <property type="match status" value="1"/>
</dbReference>
<dbReference type="PANTHER" id="PTHR12526:SF637">
    <property type="entry name" value="GLYCOSYLTRANSFERASE EPSF-RELATED"/>
    <property type="match status" value="1"/>
</dbReference>
<dbReference type="InterPro" id="IPR001296">
    <property type="entry name" value="Glyco_trans_1"/>
</dbReference>
<dbReference type="Proteomes" id="UP000285864">
    <property type="component" value="Unassembled WGS sequence"/>
</dbReference>
<dbReference type="SUPFAM" id="SSF53756">
    <property type="entry name" value="UDP-Glycosyltransferase/glycogen phosphorylase"/>
    <property type="match status" value="1"/>
</dbReference>
<accession>A0A412GZ88</accession>
<evidence type="ECO:0000259" key="1">
    <source>
        <dbReference type="Pfam" id="PF00534"/>
    </source>
</evidence>
<gene>
    <name evidence="2" type="ORF">DWY20_00980</name>
</gene>
<feature type="domain" description="Glycosyl transferase family 1" evidence="1">
    <location>
        <begin position="194"/>
        <end position="346"/>
    </location>
</feature>